<dbReference type="Gene3D" id="3.40.50.970">
    <property type="match status" value="1"/>
</dbReference>
<dbReference type="Pfam" id="PF01558">
    <property type="entry name" value="POR"/>
    <property type="match status" value="1"/>
</dbReference>
<dbReference type="PANTHER" id="PTHR32154">
    <property type="entry name" value="PYRUVATE-FLAVODOXIN OXIDOREDUCTASE-RELATED"/>
    <property type="match status" value="1"/>
</dbReference>
<dbReference type="InterPro" id="IPR033412">
    <property type="entry name" value="PFOR_II"/>
</dbReference>
<feature type="domain" description="Pyruvate flavodoxin/ferredoxin oxidoreductase pyrimidine binding" evidence="3">
    <location>
        <begin position="264"/>
        <end position="471"/>
    </location>
</feature>
<evidence type="ECO:0000259" key="4">
    <source>
        <dbReference type="Pfam" id="PF17147"/>
    </source>
</evidence>
<name>A0A2A4SUR4_9DELT</name>
<dbReference type="Gene3D" id="3.40.920.10">
    <property type="entry name" value="Pyruvate-ferredoxin oxidoreductase, PFOR, domain III"/>
    <property type="match status" value="1"/>
</dbReference>
<dbReference type="InterPro" id="IPR002880">
    <property type="entry name" value="Pyrv_Fd/Flavodoxin_OxRdtase_N"/>
</dbReference>
<dbReference type="AlphaFoldDB" id="A0A2A4SUR4"/>
<keyword evidence="1" id="KW-0560">Oxidoreductase</keyword>
<dbReference type="InterPro" id="IPR022367">
    <property type="entry name" value="2-oxoacid/accept_OxRdtase_asu"/>
</dbReference>
<dbReference type="Gene3D" id="3.40.50.920">
    <property type="match status" value="1"/>
</dbReference>
<feature type="domain" description="Pyruvate:ferredoxin oxidoreductase core" evidence="4">
    <location>
        <begin position="517"/>
        <end position="590"/>
    </location>
</feature>
<dbReference type="GO" id="GO:0006979">
    <property type="term" value="P:response to oxidative stress"/>
    <property type="evidence" value="ECO:0007669"/>
    <property type="project" value="TreeGrafter"/>
</dbReference>
<sequence>MNQVNSNTLELQELGQVVIRFAGDSGDGMQLTGNQFTRTAAQSGNDVMTLPDFPSEIRAPAGTVSGVSGFQIQFGNKVVNTPGDYPDVLIAMNPAALKVNIKDVKRDGFILLDRDAFTEKNIQKAGYTVDPLSDEALLNRMTYQAPITSQTLRALEGFDMPKKAKERCKNFFTLGILFWIYDQPSIHTEEWLKKKFAKKPSIAEANIKTLKEGMIYAQNASMFQAQFKVPQAPVKKGTYKSLTGNQATALGLIAASERAGLKMFLGSYPITPATDILHEIVKYKRFGVKTVQCEDEIAGICATLGGAYAGAFAVTTTSGPGVALKSEALGLAVITELPMVIVNVQRGGPSTGLPTKTEQADLLQAMYGRNGEAPIPIVAAKSPSDCFDQAIEASRLALKYMTPVFLLTDGYLGNGSEAFKIPRVEDLPDLTTTHRTDPENFKSYSRDPKTLARDWVKPGTPGMAHRIGSLEKDRETGCVSHDPENHNYMVRTRQAKVDGIANDIPELEIYGDQEGGDILIMGWGSTFGAIRNSVDKYRVEGKSVSQAHFTHLCPFPKNTLEVMKKFKTVVIAEMNLGQLHKMIQATYAHKAIALTKIQGKPFTEAEIAVVVDELL</sequence>
<evidence type="ECO:0000259" key="2">
    <source>
        <dbReference type="Pfam" id="PF01558"/>
    </source>
</evidence>
<organism evidence="5 6">
    <name type="scientific">SAR324 cluster bacterium</name>
    <dbReference type="NCBI Taxonomy" id="2024889"/>
    <lineage>
        <taxon>Bacteria</taxon>
        <taxon>Deltaproteobacteria</taxon>
        <taxon>SAR324 cluster</taxon>
    </lineage>
</organism>
<dbReference type="InterPro" id="IPR029061">
    <property type="entry name" value="THDP-binding"/>
</dbReference>
<gene>
    <name evidence="5" type="ORF">COB67_11110</name>
</gene>
<dbReference type="SUPFAM" id="SSF52518">
    <property type="entry name" value="Thiamin diphosphate-binding fold (THDP-binding)"/>
    <property type="match status" value="1"/>
</dbReference>
<accession>A0A2A4SUR4</accession>
<feature type="domain" description="Pyruvate/ketoisovalerate oxidoreductase catalytic" evidence="2">
    <location>
        <begin position="26"/>
        <end position="214"/>
    </location>
</feature>
<dbReference type="InterPro" id="IPR002869">
    <property type="entry name" value="Pyrv_flavodox_OxRed_cen"/>
</dbReference>
<dbReference type="GO" id="GO:0016903">
    <property type="term" value="F:oxidoreductase activity, acting on the aldehyde or oxo group of donors"/>
    <property type="evidence" value="ECO:0007669"/>
    <property type="project" value="InterPro"/>
</dbReference>
<dbReference type="InterPro" id="IPR050722">
    <property type="entry name" value="Pyruvate:ferred/Flavod_OxRd"/>
</dbReference>
<dbReference type="EMBL" id="NVSR01000117">
    <property type="protein sequence ID" value="PCI24978.1"/>
    <property type="molecule type" value="Genomic_DNA"/>
</dbReference>
<protein>
    <submittedName>
        <fullName evidence="5">2-oxoglutarate ferredoxin oxidoreductase subunit alpha</fullName>
    </submittedName>
</protein>
<dbReference type="CDD" id="cd07034">
    <property type="entry name" value="TPP_PYR_PFOR_IOR-alpha_like"/>
    <property type="match status" value="1"/>
</dbReference>
<evidence type="ECO:0000256" key="1">
    <source>
        <dbReference type="ARBA" id="ARBA00023002"/>
    </source>
</evidence>
<dbReference type="Pfam" id="PF01855">
    <property type="entry name" value="POR_N"/>
    <property type="match status" value="1"/>
</dbReference>
<reference evidence="6" key="1">
    <citation type="submission" date="2017-08" db="EMBL/GenBank/DDBJ databases">
        <title>A dynamic microbial community with high functional redundancy inhabits the cold, oxic subseafloor aquifer.</title>
        <authorList>
            <person name="Tully B.J."/>
            <person name="Wheat C.G."/>
            <person name="Glazer B.T."/>
            <person name="Huber J.A."/>
        </authorList>
    </citation>
    <scope>NUCLEOTIDE SEQUENCE [LARGE SCALE GENOMIC DNA]</scope>
</reference>
<dbReference type="NCBIfam" id="TIGR03710">
    <property type="entry name" value="OAFO_sf"/>
    <property type="match status" value="1"/>
</dbReference>
<dbReference type="PANTHER" id="PTHR32154:SF20">
    <property type="entry name" value="2-OXOGLUTARATE OXIDOREDUCTASE SUBUNIT KORA"/>
    <property type="match status" value="1"/>
</dbReference>
<dbReference type="SUPFAM" id="SSF53323">
    <property type="entry name" value="Pyruvate-ferredoxin oxidoreductase, PFOR, domain III"/>
    <property type="match status" value="1"/>
</dbReference>
<proteinExistence type="predicted"/>
<dbReference type="InterPro" id="IPR019752">
    <property type="entry name" value="Pyrv/ketoisovalerate_OxRed_cat"/>
</dbReference>
<dbReference type="Proteomes" id="UP000218113">
    <property type="component" value="Unassembled WGS sequence"/>
</dbReference>
<evidence type="ECO:0000259" key="3">
    <source>
        <dbReference type="Pfam" id="PF01855"/>
    </source>
</evidence>
<dbReference type="SUPFAM" id="SSF52922">
    <property type="entry name" value="TK C-terminal domain-like"/>
    <property type="match status" value="1"/>
</dbReference>
<comment type="caution">
    <text evidence="5">The sequence shown here is derived from an EMBL/GenBank/DDBJ whole genome shotgun (WGS) entry which is preliminary data.</text>
</comment>
<dbReference type="InterPro" id="IPR009014">
    <property type="entry name" value="Transketo_C/PFOR_II"/>
</dbReference>
<evidence type="ECO:0000313" key="5">
    <source>
        <dbReference type="EMBL" id="PCI24978.1"/>
    </source>
</evidence>
<evidence type="ECO:0000313" key="6">
    <source>
        <dbReference type="Proteomes" id="UP000218113"/>
    </source>
</evidence>
<dbReference type="FunFam" id="3.40.50.970:FF:000022">
    <property type="entry name" value="2-oxoglutarate ferredoxin oxidoreductase alpha subunit"/>
    <property type="match status" value="1"/>
</dbReference>
<dbReference type="Pfam" id="PF17147">
    <property type="entry name" value="PFOR_II"/>
    <property type="match status" value="1"/>
</dbReference>